<accession>A0ABT0TU32</accession>
<comment type="caution">
    <text evidence="1">The sequence shown here is derived from an EMBL/GenBank/DDBJ whole genome shotgun (WGS) entry which is preliminary data.</text>
</comment>
<organism evidence="1 2">
    <name type="scientific">Helicobacter colisuis</name>
    <dbReference type="NCBI Taxonomy" id="2949739"/>
    <lineage>
        <taxon>Bacteria</taxon>
        <taxon>Pseudomonadati</taxon>
        <taxon>Campylobacterota</taxon>
        <taxon>Epsilonproteobacteria</taxon>
        <taxon>Campylobacterales</taxon>
        <taxon>Helicobacteraceae</taxon>
        <taxon>Helicobacter</taxon>
    </lineage>
</organism>
<evidence type="ECO:0000313" key="1">
    <source>
        <dbReference type="EMBL" id="MCL9819442.1"/>
    </source>
</evidence>
<name>A0ABT0TU32_9HELI</name>
<protein>
    <submittedName>
        <fullName evidence="1">Uncharacterized protein</fullName>
    </submittedName>
</protein>
<gene>
    <name evidence="1" type="ORF">NCR95_04560</name>
</gene>
<sequence>MTNGIEYRFFTDIEQPNLMDKAPFLVVNLEKLKPRDINNLKQFIYTNLNLDEILDIAIKKKYYRGIQEIFKSEIGRP</sequence>
<evidence type="ECO:0000313" key="2">
    <source>
        <dbReference type="Proteomes" id="UP001057522"/>
    </source>
</evidence>
<dbReference type="EMBL" id="JAMOKX010000003">
    <property type="protein sequence ID" value="MCL9819442.1"/>
    <property type="molecule type" value="Genomic_DNA"/>
</dbReference>
<keyword evidence="2" id="KW-1185">Reference proteome</keyword>
<proteinExistence type="predicted"/>
<dbReference type="RefSeq" id="WP_250604141.1">
    <property type="nucleotide sequence ID" value="NZ_JAMOKX010000003.1"/>
</dbReference>
<dbReference type="Proteomes" id="UP001057522">
    <property type="component" value="Unassembled WGS sequence"/>
</dbReference>
<reference evidence="1" key="1">
    <citation type="submission" date="2022-06" db="EMBL/GenBank/DDBJ databases">
        <title>Helicobacter colisuis sp. nov.</title>
        <authorList>
            <person name="Papic B."/>
            <person name="Gruntar I."/>
        </authorList>
    </citation>
    <scope>NUCLEOTIDE SEQUENCE</scope>
    <source>
        <strain evidence="1">11154-15</strain>
    </source>
</reference>